<name>A0A0L6UWP1_9BASI</name>
<keyword evidence="2" id="KW-1185">Reference proteome</keyword>
<evidence type="ECO:0000313" key="1">
    <source>
        <dbReference type="EMBL" id="KNZ52909.1"/>
    </source>
</evidence>
<dbReference type="EMBL" id="LAVV01008391">
    <property type="protein sequence ID" value="KNZ52909.1"/>
    <property type="molecule type" value="Genomic_DNA"/>
</dbReference>
<dbReference type="STRING" id="27349.A0A0L6UWP1"/>
<dbReference type="OrthoDB" id="3039677at2759"/>
<comment type="caution">
    <text evidence="1">The sequence shown here is derived from an EMBL/GenBank/DDBJ whole genome shotgun (WGS) entry which is preliminary data.</text>
</comment>
<proteinExistence type="predicted"/>
<gene>
    <name evidence="1" type="ORF">VP01_33g2</name>
</gene>
<reference evidence="1 2" key="1">
    <citation type="submission" date="2015-08" db="EMBL/GenBank/DDBJ databases">
        <title>Next Generation Sequencing and Analysis of the Genome of Puccinia sorghi L Schw, the Causal Agent of Maize Common Rust.</title>
        <authorList>
            <person name="Rochi L."/>
            <person name="Burguener G."/>
            <person name="Darino M."/>
            <person name="Turjanski A."/>
            <person name="Kreff E."/>
            <person name="Dieguez M.J."/>
            <person name="Sacco F."/>
        </authorList>
    </citation>
    <scope>NUCLEOTIDE SEQUENCE [LARGE SCALE GENOMIC DNA]</scope>
    <source>
        <strain evidence="1 2">RO10H11247</strain>
    </source>
</reference>
<dbReference type="AlphaFoldDB" id="A0A0L6UWP1"/>
<sequence length="368" mass="42146">MPESTTSTQSKANTSLSDLSEFKENFPYEAHKRIFIMKSVPLRANLWSRLSKSFKETQSPFKSLIRYHKILKLLSKRHNLIQSLSNDYAAVYALRPTILINQLLGFAPIGLRDPGIPYGSQQKTYPAKIGVAHCLYAGQSITNWLEWLLEKSEIEEAINSWSNQVNNSDQMCDLLTFKNFFWDNKPNSLNIILSMFIDWFNPWGLKIGGKTKLTGVITFTCLNLPPKIRNKPLNICLTTISPGPNSPDPQAVDHLMALHVDELIELQSSISIATHQYPNKHHVQVKLLTPKKALEYANKIKQCRTKNTQDTLLKAYGVRWSELNQLSYWDPTQQVVLGMMHNWLEGILQTHFRYCWGFHLTSQTGKAK</sequence>
<evidence type="ECO:0000313" key="2">
    <source>
        <dbReference type="Proteomes" id="UP000037035"/>
    </source>
</evidence>
<dbReference type="VEuPathDB" id="FungiDB:VP01_33g2"/>
<organism evidence="1 2">
    <name type="scientific">Puccinia sorghi</name>
    <dbReference type="NCBI Taxonomy" id="27349"/>
    <lineage>
        <taxon>Eukaryota</taxon>
        <taxon>Fungi</taxon>
        <taxon>Dikarya</taxon>
        <taxon>Basidiomycota</taxon>
        <taxon>Pucciniomycotina</taxon>
        <taxon>Pucciniomycetes</taxon>
        <taxon>Pucciniales</taxon>
        <taxon>Pucciniaceae</taxon>
        <taxon>Puccinia</taxon>
    </lineage>
</organism>
<accession>A0A0L6UWP1</accession>
<dbReference type="Proteomes" id="UP000037035">
    <property type="component" value="Unassembled WGS sequence"/>
</dbReference>
<protein>
    <submittedName>
        <fullName evidence="1">Uncharacterized protein</fullName>
    </submittedName>
</protein>